<accession>A0A1M6TJI8</accession>
<dbReference type="CDD" id="cd02440">
    <property type="entry name" value="AdoMet_MTases"/>
    <property type="match status" value="1"/>
</dbReference>
<keyword evidence="6" id="KW-1185">Reference proteome</keyword>
<dbReference type="EMBL" id="FRAW01000010">
    <property type="protein sequence ID" value="SHK56928.1"/>
    <property type="molecule type" value="Genomic_DNA"/>
</dbReference>
<evidence type="ECO:0000256" key="1">
    <source>
        <dbReference type="ARBA" id="ARBA00022553"/>
    </source>
</evidence>
<dbReference type="PROSITE" id="PS51585">
    <property type="entry name" value="SAM_MT_TPMT"/>
    <property type="match status" value="1"/>
</dbReference>
<dbReference type="Gene3D" id="3.40.50.150">
    <property type="entry name" value="Vaccinia Virus protein VP39"/>
    <property type="match status" value="1"/>
</dbReference>
<dbReference type="PANTHER" id="PTHR32183:SF6">
    <property type="entry name" value="CYSTEINE SULFINATE DESULFINASE_CYSTEINE DESULFURASE AND RELATED ENZYMES"/>
    <property type="match status" value="1"/>
</dbReference>
<name>A0A1M6TJI8_9BACT</name>
<proteinExistence type="predicted"/>
<dbReference type="GO" id="GO:0008757">
    <property type="term" value="F:S-adenosylmethionine-dependent methyltransferase activity"/>
    <property type="evidence" value="ECO:0007669"/>
    <property type="project" value="InterPro"/>
</dbReference>
<dbReference type="RefSeq" id="WP_073303631.1">
    <property type="nucleotide sequence ID" value="NZ_FRAW01000010.1"/>
</dbReference>
<evidence type="ECO:0000256" key="4">
    <source>
        <dbReference type="ARBA" id="ARBA00022691"/>
    </source>
</evidence>
<dbReference type="PANTHER" id="PTHR32183">
    <property type="match status" value="1"/>
</dbReference>
<dbReference type="Pfam" id="PF05724">
    <property type="entry name" value="TPMT"/>
    <property type="match status" value="1"/>
</dbReference>
<keyword evidence="2 5" id="KW-0489">Methyltransferase</keyword>
<evidence type="ECO:0000256" key="3">
    <source>
        <dbReference type="ARBA" id="ARBA00022679"/>
    </source>
</evidence>
<dbReference type="SUPFAM" id="SSF53335">
    <property type="entry name" value="S-adenosyl-L-methionine-dependent methyltransferases"/>
    <property type="match status" value="1"/>
</dbReference>
<dbReference type="GO" id="GO:0032259">
    <property type="term" value="P:methylation"/>
    <property type="evidence" value="ECO:0007669"/>
    <property type="project" value="UniProtKB-KW"/>
</dbReference>
<protein>
    <submittedName>
        <fullName evidence="5">Thiopurine S-methyltransferase (TPMT)</fullName>
    </submittedName>
</protein>
<keyword evidence="4" id="KW-0949">S-adenosyl-L-methionine</keyword>
<dbReference type="InterPro" id="IPR029063">
    <property type="entry name" value="SAM-dependent_MTases_sf"/>
</dbReference>
<keyword evidence="1" id="KW-0597">Phosphoprotein</keyword>
<dbReference type="InterPro" id="IPR008854">
    <property type="entry name" value="TPMT"/>
</dbReference>
<evidence type="ECO:0000256" key="2">
    <source>
        <dbReference type="ARBA" id="ARBA00022603"/>
    </source>
</evidence>
<evidence type="ECO:0000313" key="6">
    <source>
        <dbReference type="Proteomes" id="UP000184275"/>
    </source>
</evidence>
<keyword evidence="3 5" id="KW-0808">Transferase</keyword>
<gene>
    <name evidence="5" type="ORF">SAMN05720469_11023</name>
</gene>
<dbReference type="Proteomes" id="UP000184275">
    <property type="component" value="Unassembled WGS sequence"/>
</dbReference>
<sequence>MLTQNLPEFWENLYIEHKDYWNLGKATPALLDFFNNPLCPQTGRVLVPGAGFGYDAEAWAKRGHEVLAVDFAPTAVDELDRISRRLENFKSLDLDLFELNPKNPKKGGQQFDIVYDYCTFTGIHPGRRDECFEVWQKMLKDDGVVIAFFYPFLNGNTLQGPPHPTSEGELMARLGGIFDVVERVAVNDSIPARKGKEEIWILKKAAE</sequence>
<evidence type="ECO:0000313" key="5">
    <source>
        <dbReference type="EMBL" id="SHK56928.1"/>
    </source>
</evidence>
<organism evidence="5 6">
    <name type="scientific">Fibrobacter intestinalis</name>
    <dbReference type="NCBI Taxonomy" id="28122"/>
    <lineage>
        <taxon>Bacteria</taxon>
        <taxon>Pseudomonadati</taxon>
        <taxon>Fibrobacterota</taxon>
        <taxon>Fibrobacteria</taxon>
        <taxon>Fibrobacterales</taxon>
        <taxon>Fibrobacteraceae</taxon>
        <taxon>Fibrobacter</taxon>
    </lineage>
</organism>
<dbReference type="AlphaFoldDB" id="A0A1M6TJI8"/>
<reference evidence="6" key="1">
    <citation type="submission" date="2016-11" db="EMBL/GenBank/DDBJ databases">
        <authorList>
            <person name="Varghese N."/>
            <person name="Submissions S."/>
        </authorList>
    </citation>
    <scope>NUCLEOTIDE SEQUENCE [LARGE SCALE GENOMIC DNA]</scope>
    <source>
        <strain evidence="6">UWOS</strain>
    </source>
</reference>